<dbReference type="PANTHER" id="PTHR42905">
    <property type="entry name" value="PHOSPHOENOLPYRUVATE CARBOXYLASE"/>
    <property type="match status" value="1"/>
</dbReference>
<evidence type="ECO:0000313" key="1">
    <source>
        <dbReference type="EMBL" id="RJO69284.1"/>
    </source>
</evidence>
<comment type="caution">
    <text evidence="1">The sequence shown here is derived from an EMBL/GenBank/DDBJ whole genome shotgun (WGS) entry which is preliminary data.</text>
</comment>
<name>A0A3A4K4T4_9NOCA</name>
<dbReference type="OrthoDB" id="9780430at2"/>
<gene>
    <name evidence="1" type="ORF">D5S18_32095</name>
</gene>
<dbReference type="Gene3D" id="3.20.20.60">
    <property type="entry name" value="Phosphoenolpyruvate-binding domains"/>
    <property type="match status" value="1"/>
</dbReference>
<dbReference type="CDD" id="cd00377">
    <property type="entry name" value="ICL_PEPM"/>
    <property type="match status" value="1"/>
</dbReference>
<dbReference type="Proteomes" id="UP000266677">
    <property type="component" value="Unassembled WGS sequence"/>
</dbReference>
<dbReference type="EMBL" id="QZFU01000045">
    <property type="protein sequence ID" value="RJO69284.1"/>
    <property type="molecule type" value="Genomic_DNA"/>
</dbReference>
<dbReference type="RefSeq" id="WP_120044867.1">
    <property type="nucleotide sequence ID" value="NZ_QZFU01000045.1"/>
</dbReference>
<reference evidence="1 2" key="1">
    <citation type="submission" date="2018-09" db="EMBL/GenBank/DDBJ databases">
        <title>YIM PH21274 draft genome.</title>
        <authorList>
            <person name="Miao C."/>
        </authorList>
    </citation>
    <scope>NUCLEOTIDE SEQUENCE [LARGE SCALE GENOMIC DNA]</scope>
    <source>
        <strain evidence="1 2">YIM PH 21724</strain>
    </source>
</reference>
<dbReference type="SUPFAM" id="SSF51621">
    <property type="entry name" value="Phosphoenolpyruvate/pyruvate domain"/>
    <property type="match status" value="1"/>
</dbReference>
<keyword evidence="1" id="KW-0670">Pyruvate</keyword>
<dbReference type="GO" id="GO:0016829">
    <property type="term" value="F:lyase activity"/>
    <property type="evidence" value="ECO:0007669"/>
    <property type="project" value="UniProtKB-KW"/>
</dbReference>
<keyword evidence="1" id="KW-0456">Lyase</keyword>
<accession>A0A3A4K4T4</accession>
<dbReference type="InterPro" id="IPR039556">
    <property type="entry name" value="ICL/PEPM"/>
</dbReference>
<proteinExistence type="predicted"/>
<keyword evidence="2" id="KW-1185">Reference proteome</keyword>
<evidence type="ECO:0000313" key="2">
    <source>
        <dbReference type="Proteomes" id="UP000266677"/>
    </source>
</evidence>
<protein>
    <submittedName>
        <fullName evidence="1">Isocitrate lyase/phosphoenolpyruvate mutase family protein</fullName>
    </submittedName>
</protein>
<dbReference type="InterPro" id="IPR040442">
    <property type="entry name" value="Pyrv_kinase-like_dom_sf"/>
</dbReference>
<sequence>MNKAEVFRELHGGPQPLILPNAWDFGSAAVLAQEFPAIGTTSLGVAVAAGLADGMGVSRTETLALATRLARLAVPVTVDIEGGFGADPNEVAEFVAALGDLGIAGVNLEDSRSDSTLVTPSQHARVVAAVKARTPAVFINTRVDTHWLRLDQDSTLDRARRYADAGADGIFVPGATDPALIARIVASVDVPVNMLYSANGPSIRSLTDLGVRRISTGSLLYRGALAAALDIAKSVRADTPPPFDLIPDYRRIAALTNS</sequence>
<dbReference type="Pfam" id="PF13714">
    <property type="entry name" value="PEP_mutase"/>
    <property type="match status" value="1"/>
</dbReference>
<dbReference type="InterPro" id="IPR015813">
    <property type="entry name" value="Pyrv/PenolPyrv_kinase-like_dom"/>
</dbReference>
<dbReference type="PANTHER" id="PTHR42905:SF16">
    <property type="entry name" value="CARBOXYPHOSPHONOENOLPYRUVATE PHOSPHONOMUTASE-LIKE PROTEIN (AFU_ORTHOLOGUE AFUA_5G07230)"/>
    <property type="match status" value="1"/>
</dbReference>
<dbReference type="AlphaFoldDB" id="A0A3A4K4T4"/>
<organism evidence="1 2">
    <name type="scientific">Nocardia panacis</name>
    <dbReference type="NCBI Taxonomy" id="2340916"/>
    <lineage>
        <taxon>Bacteria</taxon>
        <taxon>Bacillati</taxon>
        <taxon>Actinomycetota</taxon>
        <taxon>Actinomycetes</taxon>
        <taxon>Mycobacteriales</taxon>
        <taxon>Nocardiaceae</taxon>
        <taxon>Nocardia</taxon>
    </lineage>
</organism>